<evidence type="ECO:0000256" key="5">
    <source>
        <dbReference type="ARBA" id="ARBA00023157"/>
    </source>
</evidence>
<dbReference type="InterPro" id="IPR029044">
    <property type="entry name" value="Nucleotide-diphossugar_trans"/>
</dbReference>
<dbReference type="Pfam" id="PF09258">
    <property type="entry name" value="Glyco_transf_64"/>
    <property type="match status" value="1"/>
</dbReference>
<evidence type="ECO:0000313" key="9">
    <source>
        <dbReference type="Proteomes" id="UP001497525"/>
    </source>
</evidence>
<evidence type="ECO:0000259" key="7">
    <source>
        <dbReference type="Pfam" id="PF09258"/>
    </source>
</evidence>
<keyword evidence="6" id="KW-1133">Transmembrane helix</keyword>
<dbReference type="InterPro" id="IPR004263">
    <property type="entry name" value="Exostosin"/>
</dbReference>
<dbReference type="InterPro" id="IPR015338">
    <property type="entry name" value="GT64_dom"/>
</dbReference>
<reference evidence="8" key="1">
    <citation type="submission" date="2024-06" db="EMBL/GenBank/DDBJ databases">
        <authorList>
            <person name="Liu X."/>
            <person name="Lenzi L."/>
            <person name="Haldenby T S."/>
            <person name="Uol C."/>
        </authorList>
    </citation>
    <scope>NUCLEOTIDE SEQUENCE</scope>
</reference>
<dbReference type="PANTHER" id="PTHR48261">
    <property type="entry name" value="ACETYLGLUCOSAMINYLTRANSFERASE"/>
    <property type="match status" value="1"/>
</dbReference>
<evidence type="ECO:0000313" key="8">
    <source>
        <dbReference type="EMBL" id="CAL5137833.1"/>
    </source>
</evidence>
<dbReference type="GO" id="GO:0005789">
    <property type="term" value="C:endoplasmic reticulum membrane"/>
    <property type="evidence" value="ECO:0007669"/>
    <property type="project" value="UniProtKB-SubCell"/>
</dbReference>
<dbReference type="Gene3D" id="3.90.550.10">
    <property type="entry name" value="Spore Coat Polysaccharide Biosynthesis Protein SpsA, Chain A"/>
    <property type="match status" value="1"/>
</dbReference>
<evidence type="ECO:0000256" key="4">
    <source>
        <dbReference type="ARBA" id="ARBA00023136"/>
    </source>
</evidence>
<comment type="caution">
    <text evidence="8">The sequence shown here is derived from an EMBL/GenBank/DDBJ whole genome shotgun (WGS) entry which is preliminary data.</text>
</comment>
<dbReference type="EMBL" id="CAXLJL010000445">
    <property type="protein sequence ID" value="CAL5137833.1"/>
    <property type="molecule type" value="Genomic_DNA"/>
</dbReference>
<name>A0AAV2TS91_CALDB</name>
<dbReference type="PANTHER" id="PTHR48261:SF2">
    <property type="entry name" value="ACETYLGLUCOSAMINYLTRANSFERASE"/>
    <property type="match status" value="1"/>
</dbReference>
<gene>
    <name evidence="8" type="ORF">CDAUBV1_LOCUS12319</name>
</gene>
<protein>
    <recommendedName>
        <fullName evidence="7">Glycosyl transferase 64 domain-containing protein</fullName>
    </recommendedName>
</protein>
<evidence type="ECO:0000256" key="2">
    <source>
        <dbReference type="ARBA" id="ARBA00010271"/>
    </source>
</evidence>
<feature type="domain" description="Glycosyl transferase 64" evidence="7">
    <location>
        <begin position="509"/>
        <end position="747"/>
    </location>
</feature>
<comment type="subcellular location">
    <subcellularLocation>
        <location evidence="1">Endoplasmic reticulum membrane</location>
        <topology evidence="1">Single-pass type II membrane protein</topology>
    </subcellularLocation>
</comment>
<dbReference type="GO" id="GO:1901135">
    <property type="term" value="P:carbohydrate derivative metabolic process"/>
    <property type="evidence" value="ECO:0007669"/>
    <property type="project" value="UniProtKB-ARBA"/>
</dbReference>
<evidence type="ECO:0000256" key="3">
    <source>
        <dbReference type="ARBA" id="ARBA00022679"/>
    </source>
</evidence>
<dbReference type="Proteomes" id="UP001497525">
    <property type="component" value="Unassembled WGS sequence"/>
</dbReference>
<sequence>MTFRNGSVMFSAQRICKSITQSTPSWSYGRILGMIAALNWTVLTIIYWFAIQPKTVSQGADTRNVANVWVHEISVNDDIPNEIPGSYLKFCLSQNRPLNDRSSEIWTILKQFPHYRPWCSKETDFRIVFSSEEINGCLNSQLPGESSPSCLTILPDLDSAALIQAIPSARRMQRQFPIASVYFETGQFNPGLDILLPLTANKAWFGGLSEDRKYLVGVSVGRLHQFTEERVSFVRQLQALADNDTSKNRVLLHFYQGPSTPKICWPENFSRFDMAYDSMQHEWLPCKESPDVLRQSVFGIVLGNEHRILENQNPVSWQDQIVTCLASGAIPVLIGHGQFPFDEAIPSNMWNRATVHFQLKQISQLFLALNSISKLRIMEMRRIGQMIYNRYLGSREAQMRSVLLTLSQRDGKPQPPAPVTNFRLVSSNPGRKLYIYEESSETPLVAKHNDFHRFPIYLTEVSEKTDPYWFHDSTPWSTISFTELAYTNNHSGGDFYSDLLGLEYPKEEFTVIMPVYNRLYRARKTIEGFRDVPHIHSVLVVFNNPNLNPADTEWPTINVPLKILRFKRNSLNNRFLPNNQIETEAVLAIDDDSCLTADEITFGFKTWRTNRASIVGQVSRSFTTEDKNLSYPVQCTPSYSMVLTNAAFLHKYYLHAYTWEMPGPIRQMVDEYMNGEDIAMNFLVSHISRKPPIRINNRCEIQCFGVINSLSFRLSHGEQRSKILNKLVEQFGYNPLLFSAYQARSFQYPDLHLQVFLDRIFGGDNVG</sequence>
<dbReference type="GO" id="GO:0016757">
    <property type="term" value="F:glycosyltransferase activity"/>
    <property type="evidence" value="ECO:0007669"/>
    <property type="project" value="InterPro"/>
</dbReference>
<dbReference type="AlphaFoldDB" id="A0AAV2TS91"/>
<organism evidence="8 9">
    <name type="scientific">Calicophoron daubneyi</name>
    <name type="common">Rumen fluke</name>
    <name type="synonym">Paramphistomum daubneyi</name>
    <dbReference type="NCBI Taxonomy" id="300641"/>
    <lineage>
        <taxon>Eukaryota</taxon>
        <taxon>Metazoa</taxon>
        <taxon>Spiralia</taxon>
        <taxon>Lophotrochozoa</taxon>
        <taxon>Platyhelminthes</taxon>
        <taxon>Trematoda</taxon>
        <taxon>Digenea</taxon>
        <taxon>Plagiorchiida</taxon>
        <taxon>Pronocephalata</taxon>
        <taxon>Paramphistomoidea</taxon>
        <taxon>Paramphistomidae</taxon>
        <taxon>Calicophoron</taxon>
    </lineage>
</organism>
<keyword evidence="3" id="KW-0808">Transferase</keyword>
<evidence type="ECO:0000256" key="6">
    <source>
        <dbReference type="SAM" id="Phobius"/>
    </source>
</evidence>
<keyword evidence="6" id="KW-0812">Transmembrane</keyword>
<accession>A0AAV2TS91</accession>
<evidence type="ECO:0000256" key="1">
    <source>
        <dbReference type="ARBA" id="ARBA00004648"/>
    </source>
</evidence>
<keyword evidence="4 6" id="KW-0472">Membrane</keyword>
<dbReference type="SUPFAM" id="SSF53448">
    <property type="entry name" value="Nucleotide-diphospho-sugar transferases"/>
    <property type="match status" value="1"/>
</dbReference>
<keyword evidence="5" id="KW-1015">Disulfide bond</keyword>
<proteinExistence type="inferred from homology"/>
<comment type="similarity">
    <text evidence="2">Belongs to the glycosyltransferase 47 family.</text>
</comment>
<feature type="transmembrane region" description="Helical" evidence="6">
    <location>
        <begin position="31"/>
        <end position="50"/>
    </location>
</feature>